<organism evidence="2 3">
    <name type="scientific">Gigaspora rosea</name>
    <dbReference type="NCBI Taxonomy" id="44941"/>
    <lineage>
        <taxon>Eukaryota</taxon>
        <taxon>Fungi</taxon>
        <taxon>Fungi incertae sedis</taxon>
        <taxon>Mucoromycota</taxon>
        <taxon>Glomeromycotina</taxon>
        <taxon>Glomeromycetes</taxon>
        <taxon>Diversisporales</taxon>
        <taxon>Gigasporaceae</taxon>
        <taxon>Gigaspora</taxon>
    </lineage>
</organism>
<evidence type="ECO:0000313" key="3">
    <source>
        <dbReference type="Proteomes" id="UP000266673"/>
    </source>
</evidence>
<proteinExistence type="predicted"/>
<reference evidence="2 3" key="1">
    <citation type="submission" date="2018-06" db="EMBL/GenBank/DDBJ databases">
        <title>Comparative genomics reveals the genomic features of Rhizophagus irregularis, R. cerebriforme, R. diaphanum and Gigaspora rosea, and their symbiotic lifestyle signature.</title>
        <authorList>
            <person name="Morin E."/>
            <person name="San Clemente H."/>
            <person name="Chen E.C.H."/>
            <person name="De La Providencia I."/>
            <person name="Hainaut M."/>
            <person name="Kuo A."/>
            <person name="Kohler A."/>
            <person name="Murat C."/>
            <person name="Tang N."/>
            <person name="Roy S."/>
            <person name="Loubradou J."/>
            <person name="Henrissat B."/>
            <person name="Grigoriev I.V."/>
            <person name="Corradi N."/>
            <person name="Roux C."/>
            <person name="Martin F.M."/>
        </authorList>
    </citation>
    <scope>NUCLEOTIDE SEQUENCE [LARGE SCALE GENOMIC DNA]</scope>
    <source>
        <strain evidence="2 3">DAOM 194757</strain>
    </source>
</reference>
<feature type="region of interest" description="Disordered" evidence="1">
    <location>
        <begin position="177"/>
        <end position="196"/>
    </location>
</feature>
<evidence type="ECO:0000256" key="1">
    <source>
        <dbReference type="SAM" id="MobiDB-lite"/>
    </source>
</evidence>
<feature type="region of interest" description="Disordered" evidence="1">
    <location>
        <begin position="251"/>
        <end position="302"/>
    </location>
</feature>
<keyword evidence="3" id="KW-1185">Reference proteome</keyword>
<evidence type="ECO:0000313" key="2">
    <source>
        <dbReference type="EMBL" id="RIB07702.1"/>
    </source>
</evidence>
<accession>A0A397UBR5</accession>
<dbReference type="OrthoDB" id="2397048at2759"/>
<protein>
    <submittedName>
        <fullName evidence="2">Uncharacterized protein</fullName>
    </submittedName>
</protein>
<gene>
    <name evidence="2" type="ORF">C2G38_2252460</name>
</gene>
<dbReference type="EMBL" id="QKWP01001614">
    <property type="protein sequence ID" value="RIB07702.1"/>
    <property type="molecule type" value="Genomic_DNA"/>
</dbReference>
<dbReference type="Proteomes" id="UP000266673">
    <property type="component" value="Unassembled WGS sequence"/>
</dbReference>
<name>A0A397UBR5_9GLOM</name>
<comment type="caution">
    <text evidence="2">The sequence shown here is derived from an EMBL/GenBank/DDBJ whole genome shotgun (WGS) entry which is preliminary data.</text>
</comment>
<sequence length="302" mass="34164">MPCFATTIVKISQVRLYVKDEINSAVVWAVGNYPIEQETNSMVIIMFVPIDPNKRDPDSQAVFEKDHYYVVSGKIVPEIYRGIKKVKVKAVPNDENAVVKVSTNDYTTQNVNFVVNIVFPYTNSRFQHFKTSIRPTESLLFVVGELEIIKDNIYIYAKDINYVETHIEVKKQVFDSNNSQTSTMSSTSTRPSTSANTINLDDFEVDKSEVLLSNSRPAKRAKNKNVNEIAKNLLGVDNLEFAEVNDYRSEAPKDYDTTNEYFDGTRDSDMKDEEESSDDSRGCGRGCGNSRGRGNKGKEREV</sequence>
<dbReference type="AlphaFoldDB" id="A0A397UBR5"/>